<dbReference type="Proteomes" id="UP000218231">
    <property type="component" value="Unassembled WGS sequence"/>
</dbReference>
<comment type="caution">
    <text evidence="2">The sequence shown here is derived from an EMBL/GenBank/DDBJ whole genome shotgun (WGS) entry which is preliminary data.</text>
</comment>
<organism evidence="2 3">
    <name type="scientific">Diploscapter pachys</name>
    <dbReference type="NCBI Taxonomy" id="2018661"/>
    <lineage>
        <taxon>Eukaryota</taxon>
        <taxon>Metazoa</taxon>
        <taxon>Ecdysozoa</taxon>
        <taxon>Nematoda</taxon>
        <taxon>Chromadorea</taxon>
        <taxon>Rhabditida</taxon>
        <taxon>Rhabditina</taxon>
        <taxon>Rhabditomorpha</taxon>
        <taxon>Rhabditoidea</taxon>
        <taxon>Rhabditidae</taxon>
        <taxon>Diploscapter</taxon>
    </lineage>
</organism>
<name>A0A2A2LTF8_9BILA</name>
<sequence length="325" mass="36820">MQIVNVTKKSRESTYPTKQFSLYAIHSCFLGFSLKQSGYSNIARKYHFRFKRFAKEVHFYFFHELLILFVFSTDSIDSAQLQSTIMSSDFLFAHNAYTKQGPYSNRLRASGFDNYSNSMHALSSAWDKQDAWMRNSQSGNYNEGGYNNSPPYNSTADRGRDRGEGNGRRAASGRGGGGGQEGYQRVERGQYAPFERRAYNHIRIGLDQHPLSSISLRETITDSSKVEQSETNSPRLDGSPGKDQMYSEQPIRNRHNESFSAGLMKANSSVDTGNNSENLKSSHTYGICFFNPNHIISYDQLESHTTTCPDAKWFNTFYNGQDSDA</sequence>
<protein>
    <submittedName>
        <fullName evidence="2">Uncharacterized protein</fullName>
    </submittedName>
</protein>
<feature type="region of interest" description="Disordered" evidence="1">
    <location>
        <begin position="137"/>
        <end position="185"/>
    </location>
</feature>
<evidence type="ECO:0000313" key="3">
    <source>
        <dbReference type="Proteomes" id="UP000218231"/>
    </source>
</evidence>
<proteinExistence type="predicted"/>
<dbReference type="AlphaFoldDB" id="A0A2A2LTF8"/>
<keyword evidence="3" id="KW-1185">Reference proteome</keyword>
<evidence type="ECO:0000256" key="1">
    <source>
        <dbReference type="SAM" id="MobiDB-lite"/>
    </source>
</evidence>
<feature type="compositionally biased region" description="Basic and acidic residues" evidence="1">
    <location>
        <begin position="157"/>
        <end position="167"/>
    </location>
</feature>
<evidence type="ECO:0000313" key="2">
    <source>
        <dbReference type="EMBL" id="PAV89418.1"/>
    </source>
</evidence>
<reference evidence="2 3" key="1">
    <citation type="journal article" date="2017" name="Curr. Biol.">
        <title>Genome architecture and evolution of a unichromosomal asexual nematode.</title>
        <authorList>
            <person name="Fradin H."/>
            <person name="Zegar C."/>
            <person name="Gutwein M."/>
            <person name="Lucas J."/>
            <person name="Kovtun M."/>
            <person name="Corcoran D."/>
            <person name="Baugh L.R."/>
            <person name="Kiontke K."/>
            <person name="Gunsalus K."/>
            <person name="Fitch D.H."/>
            <person name="Piano F."/>
        </authorList>
    </citation>
    <scope>NUCLEOTIDE SEQUENCE [LARGE SCALE GENOMIC DNA]</scope>
    <source>
        <strain evidence="2">PF1309</strain>
    </source>
</reference>
<feature type="compositionally biased region" description="Low complexity" evidence="1">
    <location>
        <begin position="137"/>
        <end position="153"/>
    </location>
</feature>
<accession>A0A2A2LTF8</accession>
<feature type="region of interest" description="Disordered" evidence="1">
    <location>
        <begin position="220"/>
        <end position="247"/>
    </location>
</feature>
<dbReference type="EMBL" id="LIAE01006455">
    <property type="protein sequence ID" value="PAV89418.1"/>
    <property type="molecule type" value="Genomic_DNA"/>
</dbReference>
<gene>
    <name evidence="2" type="ORF">WR25_11936</name>
</gene>